<evidence type="ECO:0000256" key="2">
    <source>
        <dbReference type="SAM" id="MobiDB-lite"/>
    </source>
</evidence>
<feature type="coiled-coil region" evidence="1">
    <location>
        <begin position="205"/>
        <end position="239"/>
    </location>
</feature>
<dbReference type="Proteomes" id="UP001498398">
    <property type="component" value="Unassembled WGS sequence"/>
</dbReference>
<feature type="region of interest" description="Disordered" evidence="2">
    <location>
        <begin position="461"/>
        <end position="566"/>
    </location>
</feature>
<evidence type="ECO:0000313" key="4">
    <source>
        <dbReference type="Proteomes" id="UP001498398"/>
    </source>
</evidence>
<accession>A0ABR1J1M9</accession>
<gene>
    <name evidence="3" type="ORF">VKT23_015740</name>
</gene>
<organism evidence="3 4">
    <name type="scientific">Marasmiellus scandens</name>
    <dbReference type="NCBI Taxonomy" id="2682957"/>
    <lineage>
        <taxon>Eukaryota</taxon>
        <taxon>Fungi</taxon>
        <taxon>Dikarya</taxon>
        <taxon>Basidiomycota</taxon>
        <taxon>Agaricomycotina</taxon>
        <taxon>Agaricomycetes</taxon>
        <taxon>Agaricomycetidae</taxon>
        <taxon>Agaricales</taxon>
        <taxon>Marasmiineae</taxon>
        <taxon>Omphalotaceae</taxon>
        <taxon>Marasmiellus</taxon>
    </lineage>
</organism>
<keyword evidence="1" id="KW-0175">Coiled coil</keyword>
<feature type="compositionally biased region" description="Polar residues" evidence="2">
    <location>
        <begin position="35"/>
        <end position="63"/>
    </location>
</feature>
<feature type="compositionally biased region" description="Polar residues" evidence="2">
    <location>
        <begin position="493"/>
        <end position="522"/>
    </location>
</feature>
<evidence type="ECO:0000313" key="3">
    <source>
        <dbReference type="EMBL" id="KAK7443567.1"/>
    </source>
</evidence>
<sequence length="566" mass="63266">MEDDVYNNPPNPESPYEQLHRHLARARSPLKRSRNSPQASPSKRPNNTGLSRSPRTDNSQRNPAESENRYNTRRQTENIPQHTPHPFGPIGFAAGDQSTLIEPEGGEPDEEDDDIEGTPRQQRIRTHINEMEPQQMLDQYETLANSLVKTAQLLQQTCPQGMTLKVTAITERMIESMTNELGLKTQYNNQLDALLTVTASLVNEVRTLSNEVNLHREQTNKMKNEIMEQRAIIERHQKQLTTTTSNTPITTYNPNTYAAKVALGTKAHSSNTKQENQLRREEDRKTRLVAFFNPGIPTEQRRSNFDIVRDINKILANTPGTEGLRVASVGWSQRGNAILSTIPGQLASRLEEFAYRFNHVYTKNDDTRPSDSAPDEHWHKIAVHAVNTGIHHAHTLNGGIPRLWTQDELLQQMHLHNPQLKENGINIKMGPRFMSPPGNITSYDISAPSTCSARDVEYRNSPNAHRASPAPTVKCSGTPPPTAKTPKCAASAETTTPKRPTSRHATNAKTWRHASTSNSTKTQSEKASYRHAPTASSASTAHETRPRPLNAPTELTTETAQYTSGQ</sequence>
<feature type="compositionally biased region" description="Acidic residues" evidence="2">
    <location>
        <begin position="104"/>
        <end position="116"/>
    </location>
</feature>
<feature type="compositionally biased region" description="Basic and acidic residues" evidence="2">
    <location>
        <begin position="64"/>
        <end position="76"/>
    </location>
</feature>
<protein>
    <recommendedName>
        <fullName evidence="5">Gag protein</fullName>
    </recommendedName>
</protein>
<comment type="caution">
    <text evidence="3">The sequence shown here is derived from an EMBL/GenBank/DDBJ whole genome shotgun (WGS) entry which is preliminary data.</text>
</comment>
<proteinExistence type="predicted"/>
<feature type="region of interest" description="Disordered" evidence="2">
    <location>
        <begin position="1"/>
        <end position="120"/>
    </location>
</feature>
<evidence type="ECO:0000256" key="1">
    <source>
        <dbReference type="SAM" id="Coils"/>
    </source>
</evidence>
<evidence type="ECO:0008006" key="5">
    <source>
        <dbReference type="Google" id="ProtNLM"/>
    </source>
</evidence>
<name>A0ABR1J1M9_9AGAR</name>
<reference evidence="3 4" key="1">
    <citation type="submission" date="2024-01" db="EMBL/GenBank/DDBJ databases">
        <title>A draft genome for the cacao thread blight pathogen Marasmiellus scandens.</title>
        <authorList>
            <person name="Baruah I.K."/>
            <person name="Leung J."/>
            <person name="Bukari Y."/>
            <person name="Amoako-Attah I."/>
            <person name="Meinhardt L.W."/>
            <person name="Bailey B.A."/>
            <person name="Cohen S.P."/>
        </authorList>
    </citation>
    <scope>NUCLEOTIDE SEQUENCE [LARGE SCALE GENOMIC DNA]</scope>
    <source>
        <strain evidence="3 4">GH-19</strain>
    </source>
</reference>
<feature type="compositionally biased region" description="Polar residues" evidence="2">
    <location>
        <begin position="553"/>
        <end position="566"/>
    </location>
</feature>
<keyword evidence="4" id="KW-1185">Reference proteome</keyword>
<feature type="compositionally biased region" description="Basic residues" evidence="2">
    <location>
        <begin position="21"/>
        <end position="34"/>
    </location>
</feature>
<dbReference type="EMBL" id="JBANRG010000054">
    <property type="protein sequence ID" value="KAK7443567.1"/>
    <property type="molecule type" value="Genomic_DNA"/>
</dbReference>